<keyword evidence="1" id="KW-1133">Transmembrane helix</keyword>
<organism evidence="2 3">
    <name type="scientific">Megalurothrips usitatus</name>
    <name type="common">bean blossom thrips</name>
    <dbReference type="NCBI Taxonomy" id="439358"/>
    <lineage>
        <taxon>Eukaryota</taxon>
        <taxon>Metazoa</taxon>
        <taxon>Ecdysozoa</taxon>
        <taxon>Arthropoda</taxon>
        <taxon>Hexapoda</taxon>
        <taxon>Insecta</taxon>
        <taxon>Pterygota</taxon>
        <taxon>Neoptera</taxon>
        <taxon>Paraneoptera</taxon>
        <taxon>Thysanoptera</taxon>
        <taxon>Terebrantia</taxon>
        <taxon>Thripoidea</taxon>
        <taxon>Thripidae</taxon>
        <taxon>Megalurothrips</taxon>
    </lineage>
</organism>
<dbReference type="AlphaFoldDB" id="A0AAV7XRI7"/>
<gene>
    <name evidence="2" type="ORF">ONE63_007270</name>
</gene>
<name>A0AAV7XRI7_9NEOP</name>
<evidence type="ECO:0000313" key="3">
    <source>
        <dbReference type="Proteomes" id="UP001075354"/>
    </source>
</evidence>
<accession>A0AAV7XRI7</accession>
<keyword evidence="1" id="KW-0812">Transmembrane</keyword>
<dbReference type="PANTHER" id="PTHR11161">
    <property type="entry name" value="O-ACYLTRANSFERASE"/>
    <property type="match status" value="1"/>
</dbReference>
<dbReference type="PANTHER" id="PTHR11161:SF0">
    <property type="entry name" value="O-ACYLTRANSFERASE LIKE PROTEIN"/>
    <property type="match status" value="1"/>
</dbReference>
<keyword evidence="1" id="KW-0472">Membrane</keyword>
<comment type="caution">
    <text evidence="2">The sequence shown here is derived from an EMBL/GenBank/DDBJ whole genome shotgun (WGS) entry which is preliminary data.</text>
</comment>
<evidence type="ECO:0000256" key="1">
    <source>
        <dbReference type="SAM" id="Phobius"/>
    </source>
</evidence>
<reference evidence="2" key="1">
    <citation type="submission" date="2022-12" db="EMBL/GenBank/DDBJ databases">
        <title>Chromosome-level genome assembly of the bean flower thrips Megalurothrips usitatus.</title>
        <authorList>
            <person name="Ma L."/>
            <person name="Liu Q."/>
            <person name="Li H."/>
            <person name="Cai W."/>
        </authorList>
    </citation>
    <scope>NUCLEOTIDE SEQUENCE</scope>
    <source>
        <strain evidence="2">Cailab_2022a</strain>
    </source>
</reference>
<evidence type="ECO:0000313" key="2">
    <source>
        <dbReference type="EMBL" id="KAJ1528901.1"/>
    </source>
</evidence>
<dbReference type="Proteomes" id="UP001075354">
    <property type="component" value="Chromosome 4"/>
</dbReference>
<dbReference type="InterPro" id="IPR052728">
    <property type="entry name" value="O2_lipid_transport_reg"/>
</dbReference>
<keyword evidence="3" id="KW-1185">Reference proteome</keyword>
<protein>
    <recommendedName>
        <fullName evidence="4">EXPERA domain-containing protein</fullName>
    </recommendedName>
</protein>
<proteinExistence type="predicted"/>
<feature type="transmembrane region" description="Helical" evidence="1">
    <location>
        <begin position="66"/>
        <end position="86"/>
    </location>
</feature>
<sequence length="98" mass="11334">MWNSVVGTVSEDCRRNWWSALLYVDIYTDPDHRCMMQGWYLVADMQLHWLSPLLLYPLLRWRRAGLAWLCFLMAASAAAPAAMTYVGRLRAPLSLTDL</sequence>
<evidence type="ECO:0008006" key="4">
    <source>
        <dbReference type="Google" id="ProtNLM"/>
    </source>
</evidence>
<dbReference type="EMBL" id="JAPTSV010000004">
    <property type="protein sequence ID" value="KAJ1528901.1"/>
    <property type="molecule type" value="Genomic_DNA"/>
</dbReference>